<protein>
    <recommendedName>
        <fullName evidence="3">Homing endonuclease LAGLIDADG domain-containing protein</fullName>
    </recommendedName>
</protein>
<evidence type="ECO:0000313" key="1">
    <source>
        <dbReference type="EMBL" id="PIW66930.1"/>
    </source>
</evidence>
<accession>A0A2J0LLK5</accession>
<dbReference type="EMBL" id="PFGP01000017">
    <property type="protein sequence ID" value="PIW66930.1"/>
    <property type="molecule type" value="Genomic_DNA"/>
</dbReference>
<dbReference type="Proteomes" id="UP000231267">
    <property type="component" value="Unassembled WGS sequence"/>
</dbReference>
<proteinExistence type="predicted"/>
<comment type="caution">
    <text evidence="1">The sequence shown here is derived from an EMBL/GenBank/DDBJ whole genome shotgun (WGS) entry which is preliminary data.</text>
</comment>
<organism evidence="1 2">
    <name type="scientific">Candidatus Taenaricola geysiri</name>
    <dbReference type="NCBI Taxonomy" id="1974752"/>
    <lineage>
        <taxon>Bacteria</taxon>
        <taxon>Pseudomonadati</taxon>
        <taxon>Candidatus Omnitrophota</taxon>
        <taxon>Candidatus Taenaricola</taxon>
    </lineage>
</organism>
<name>A0A2J0LLK5_9BACT</name>
<evidence type="ECO:0000313" key="2">
    <source>
        <dbReference type="Proteomes" id="UP000231267"/>
    </source>
</evidence>
<evidence type="ECO:0008006" key="3">
    <source>
        <dbReference type="Google" id="ProtNLM"/>
    </source>
</evidence>
<reference evidence="1 2" key="1">
    <citation type="submission" date="2017-09" db="EMBL/GenBank/DDBJ databases">
        <title>Depth-based differentiation of microbial function through sediment-hosted aquifers and enrichment of novel symbionts in the deep terrestrial subsurface.</title>
        <authorList>
            <person name="Probst A.J."/>
            <person name="Ladd B."/>
            <person name="Jarett J.K."/>
            <person name="Geller-Mcgrath D.E."/>
            <person name="Sieber C.M."/>
            <person name="Emerson J.B."/>
            <person name="Anantharaman K."/>
            <person name="Thomas B.C."/>
            <person name="Malmstrom R."/>
            <person name="Stieglmeier M."/>
            <person name="Klingl A."/>
            <person name="Woyke T."/>
            <person name="Ryan C.M."/>
            <person name="Banfield J.F."/>
        </authorList>
    </citation>
    <scope>NUCLEOTIDE SEQUENCE [LARGE SCALE GENOMIC DNA]</scope>
    <source>
        <strain evidence="1">CG12_big_fil_rev_8_21_14_0_65_43_15</strain>
    </source>
</reference>
<gene>
    <name evidence="1" type="ORF">COW11_00710</name>
</gene>
<sequence>MKKALDLNREILNKLYWQDNLSLPKIARRYELDVSSVLKRMKKYNIARRNFSESSYVASDFKPKFNIKAVLNFEEEKLKIAGIMLYWAEGCKKVSGVDFVNSDPLMIKMFLEFLRRICGIDESRLRVYLYTHENSNIDNLKLFWSNVTDISLKQFSKPYIRRSNLNLSNRKMPHGLIHIRYYDKRLLETILNWVEEYISSLQNKIHGQVPKRSNGTDCVKTQRLAERQTVKAGEFRGALISG</sequence>
<dbReference type="AlphaFoldDB" id="A0A2J0LLK5"/>